<dbReference type="Proteomes" id="UP000276215">
    <property type="component" value="Unassembled WGS sequence"/>
</dbReference>
<feature type="region of interest" description="Disordered" evidence="1">
    <location>
        <begin position="146"/>
        <end position="263"/>
    </location>
</feature>
<feature type="compositionally biased region" description="Basic and acidic residues" evidence="1">
    <location>
        <begin position="89"/>
        <end position="103"/>
    </location>
</feature>
<reference evidence="2 3" key="1">
    <citation type="journal article" date="2018" name="Nat. Ecol. Evol.">
        <title>Pezizomycetes genomes reveal the molecular basis of ectomycorrhizal truffle lifestyle.</title>
        <authorList>
            <person name="Murat C."/>
            <person name="Payen T."/>
            <person name="Noel B."/>
            <person name="Kuo A."/>
            <person name="Morin E."/>
            <person name="Chen J."/>
            <person name="Kohler A."/>
            <person name="Krizsan K."/>
            <person name="Balestrini R."/>
            <person name="Da Silva C."/>
            <person name="Montanini B."/>
            <person name="Hainaut M."/>
            <person name="Levati E."/>
            <person name="Barry K.W."/>
            <person name="Belfiori B."/>
            <person name="Cichocki N."/>
            <person name="Clum A."/>
            <person name="Dockter R.B."/>
            <person name="Fauchery L."/>
            <person name="Guy J."/>
            <person name="Iotti M."/>
            <person name="Le Tacon F."/>
            <person name="Lindquist E.A."/>
            <person name="Lipzen A."/>
            <person name="Malagnac F."/>
            <person name="Mello A."/>
            <person name="Molinier V."/>
            <person name="Miyauchi S."/>
            <person name="Poulain J."/>
            <person name="Riccioni C."/>
            <person name="Rubini A."/>
            <person name="Sitrit Y."/>
            <person name="Splivallo R."/>
            <person name="Traeger S."/>
            <person name="Wang M."/>
            <person name="Zifcakova L."/>
            <person name="Wipf D."/>
            <person name="Zambonelli A."/>
            <person name="Paolocci F."/>
            <person name="Nowrousian M."/>
            <person name="Ottonello S."/>
            <person name="Baldrian P."/>
            <person name="Spatafora J.W."/>
            <person name="Henrissat B."/>
            <person name="Nagy L.G."/>
            <person name="Aury J.M."/>
            <person name="Wincker P."/>
            <person name="Grigoriev I.V."/>
            <person name="Bonfante P."/>
            <person name="Martin F.M."/>
        </authorList>
    </citation>
    <scope>NUCLEOTIDE SEQUENCE [LARGE SCALE GENOMIC DNA]</scope>
    <source>
        <strain evidence="2 3">120613-1</strain>
    </source>
</reference>
<feature type="compositionally biased region" description="Basic and acidic residues" evidence="1">
    <location>
        <begin position="39"/>
        <end position="55"/>
    </location>
</feature>
<evidence type="ECO:0000256" key="1">
    <source>
        <dbReference type="SAM" id="MobiDB-lite"/>
    </source>
</evidence>
<accession>A0A3N4K4B1</accession>
<feature type="region of interest" description="Disordered" evidence="1">
    <location>
        <begin position="1"/>
        <end position="133"/>
    </location>
</feature>
<sequence length="263" mass="29116">MALDGKEKGKGNREHEEHSDSIIKKANNKLVKQEVSTEASERDNPNGYPEIKEDISGVANGVVTTNPERPNDQVKNDVMPVSTRVPQDTVKDKITQKREDAPNSKEGTATHLRPKGLKGTNEQGDHDVYDNPLTDPYAGTWKAIASNEKENRSARNQALRNWYSKDPSKVQTDPIGVPSIGRETPKDTGNYQGDRPTTQDEGFVMVDNIFTENQKAKRSRHQPQNIALTPDILGDNGDLVSTANSNEKEKSTTCQHETSISLD</sequence>
<gene>
    <name evidence="2" type="ORF">L873DRAFT_1785619</name>
</gene>
<evidence type="ECO:0000313" key="2">
    <source>
        <dbReference type="EMBL" id="RPB05407.1"/>
    </source>
</evidence>
<feature type="compositionally biased region" description="Polar residues" evidence="1">
    <location>
        <begin position="252"/>
        <end position="263"/>
    </location>
</feature>
<keyword evidence="3" id="KW-1185">Reference proteome</keyword>
<evidence type="ECO:0000313" key="3">
    <source>
        <dbReference type="Proteomes" id="UP000276215"/>
    </source>
</evidence>
<dbReference type="AlphaFoldDB" id="A0A3N4K4B1"/>
<dbReference type="EMBL" id="ML120353">
    <property type="protein sequence ID" value="RPB05407.1"/>
    <property type="molecule type" value="Genomic_DNA"/>
</dbReference>
<protein>
    <submittedName>
        <fullName evidence="2">Uncharacterized protein</fullName>
    </submittedName>
</protein>
<organism evidence="2 3">
    <name type="scientific">Choiromyces venosus 120613-1</name>
    <dbReference type="NCBI Taxonomy" id="1336337"/>
    <lineage>
        <taxon>Eukaryota</taxon>
        <taxon>Fungi</taxon>
        <taxon>Dikarya</taxon>
        <taxon>Ascomycota</taxon>
        <taxon>Pezizomycotina</taxon>
        <taxon>Pezizomycetes</taxon>
        <taxon>Pezizales</taxon>
        <taxon>Tuberaceae</taxon>
        <taxon>Choiromyces</taxon>
    </lineage>
</organism>
<feature type="compositionally biased region" description="Basic and acidic residues" evidence="1">
    <location>
        <begin position="1"/>
        <end position="23"/>
    </location>
</feature>
<proteinExistence type="predicted"/>
<feature type="compositionally biased region" description="Polar residues" evidence="1">
    <location>
        <begin position="187"/>
        <end position="200"/>
    </location>
</feature>
<name>A0A3N4K4B1_9PEZI</name>